<dbReference type="InterPro" id="IPR033479">
    <property type="entry name" value="dCache_1"/>
</dbReference>
<keyword evidence="4 10" id="KW-0812">Transmembrane</keyword>
<evidence type="ECO:0000256" key="6">
    <source>
        <dbReference type="ARBA" id="ARBA00023136"/>
    </source>
</evidence>
<comment type="similarity">
    <text evidence="8">Belongs to the methyl-accepting chemotaxis (MCP) protein family.</text>
</comment>
<dbReference type="SUPFAM" id="SSF103190">
    <property type="entry name" value="Sensory domain-like"/>
    <property type="match status" value="1"/>
</dbReference>
<dbReference type="PROSITE" id="PS50111">
    <property type="entry name" value="CHEMOTAXIS_TRANSDUC_2"/>
    <property type="match status" value="1"/>
</dbReference>
<dbReference type="InterPro" id="IPR029151">
    <property type="entry name" value="Sensor-like_sf"/>
</dbReference>
<dbReference type="CDD" id="cd12913">
    <property type="entry name" value="PDC1_MCP_like"/>
    <property type="match status" value="1"/>
</dbReference>
<keyword evidence="5 10" id="KW-1133">Transmembrane helix</keyword>
<dbReference type="CDD" id="cd06225">
    <property type="entry name" value="HAMP"/>
    <property type="match status" value="1"/>
</dbReference>
<dbReference type="EMBL" id="JBEWLZ010000011">
    <property type="protein sequence ID" value="MET1491425.1"/>
    <property type="molecule type" value="Genomic_DNA"/>
</dbReference>
<dbReference type="Proteomes" id="UP001548590">
    <property type="component" value="Unassembled WGS sequence"/>
</dbReference>
<dbReference type="PANTHER" id="PTHR32089:SF112">
    <property type="entry name" value="LYSOZYME-LIKE PROTEIN-RELATED"/>
    <property type="match status" value="1"/>
</dbReference>
<feature type="transmembrane region" description="Helical" evidence="10">
    <location>
        <begin position="6"/>
        <end position="28"/>
    </location>
</feature>
<evidence type="ECO:0000256" key="8">
    <source>
        <dbReference type="ARBA" id="ARBA00029447"/>
    </source>
</evidence>
<proteinExistence type="inferred from homology"/>
<dbReference type="SMART" id="SM00304">
    <property type="entry name" value="HAMP"/>
    <property type="match status" value="3"/>
</dbReference>
<evidence type="ECO:0000256" key="7">
    <source>
        <dbReference type="ARBA" id="ARBA00023224"/>
    </source>
</evidence>
<dbReference type="Gene3D" id="3.30.450.20">
    <property type="entry name" value="PAS domain"/>
    <property type="match status" value="2"/>
</dbReference>
<reference evidence="13 14" key="1">
    <citation type="submission" date="2024-07" db="EMBL/GenBank/DDBJ databases">
        <title>Uliginosibacterium paludis KCTC:42655.</title>
        <authorList>
            <person name="Kim M.K."/>
        </authorList>
    </citation>
    <scope>NUCLEOTIDE SEQUENCE [LARGE SCALE GENOMIC DNA]</scope>
    <source>
        <strain evidence="13 14">KCTC 42655</strain>
    </source>
</reference>
<keyword evidence="7 9" id="KW-0807">Transducer</keyword>
<dbReference type="Pfam" id="PF00015">
    <property type="entry name" value="MCPsignal"/>
    <property type="match status" value="1"/>
</dbReference>
<dbReference type="SMART" id="SM00283">
    <property type="entry name" value="MA"/>
    <property type="match status" value="1"/>
</dbReference>
<evidence type="ECO:0000256" key="9">
    <source>
        <dbReference type="PROSITE-ProRule" id="PRU00284"/>
    </source>
</evidence>
<dbReference type="Gene3D" id="1.10.287.950">
    <property type="entry name" value="Methyl-accepting chemotaxis protein"/>
    <property type="match status" value="1"/>
</dbReference>
<keyword evidence="6 10" id="KW-0472">Membrane</keyword>
<dbReference type="RefSeq" id="WP_345929194.1">
    <property type="nucleotide sequence ID" value="NZ_JBDIVF010000009.1"/>
</dbReference>
<feature type="domain" description="Methyl-accepting transducer" evidence="11">
    <location>
        <begin position="354"/>
        <end position="590"/>
    </location>
</feature>
<dbReference type="PANTHER" id="PTHR32089">
    <property type="entry name" value="METHYL-ACCEPTING CHEMOTAXIS PROTEIN MCPB"/>
    <property type="match status" value="1"/>
</dbReference>
<comment type="caution">
    <text evidence="13">The sequence shown here is derived from an EMBL/GenBank/DDBJ whole genome shotgun (WGS) entry which is preliminary data.</text>
</comment>
<organism evidence="13 14">
    <name type="scientific">Uliginosibacterium paludis</name>
    <dbReference type="NCBI Taxonomy" id="1615952"/>
    <lineage>
        <taxon>Bacteria</taxon>
        <taxon>Pseudomonadati</taxon>
        <taxon>Pseudomonadota</taxon>
        <taxon>Betaproteobacteria</taxon>
        <taxon>Rhodocyclales</taxon>
        <taxon>Zoogloeaceae</taxon>
        <taxon>Uliginosibacterium</taxon>
    </lineage>
</organism>
<evidence type="ECO:0000256" key="10">
    <source>
        <dbReference type="SAM" id="Phobius"/>
    </source>
</evidence>
<dbReference type="SUPFAM" id="SSF58104">
    <property type="entry name" value="Methyl-accepting chemotaxis protein (MCP) signaling domain"/>
    <property type="match status" value="1"/>
</dbReference>
<dbReference type="CDD" id="cd12912">
    <property type="entry name" value="PDC2_MCP_like"/>
    <property type="match status" value="1"/>
</dbReference>
<dbReference type="InterPro" id="IPR003660">
    <property type="entry name" value="HAMP_dom"/>
</dbReference>
<keyword evidence="2" id="KW-1003">Cell membrane</keyword>
<dbReference type="Pfam" id="PF02743">
    <property type="entry name" value="dCache_1"/>
    <property type="match status" value="1"/>
</dbReference>
<comment type="subcellular location">
    <subcellularLocation>
        <location evidence="1">Cell membrane</location>
        <topology evidence="1">Multi-pass membrane protein</topology>
    </subcellularLocation>
</comment>
<evidence type="ECO:0000256" key="4">
    <source>
        <dbReference type="ARBA" id="ARBA00022692"/>
    </source>
</evidence>
<keyword evidence="3" id="KW-0145">Chemotaxis</keyword>
<feature type="transmembrane region" description="Helical" evidence="10">
    <location>
        <begin position="271"/>
        <end position="294"/>
    </location>
</feature>
<evidence type="ECO:0000313" key="13">
    <source>
        <dbReference type="EMBL" id="MET1491425.1"/>
    </source>
</evidence>
<keyword evidence="14" id="KW-1185">Reference proteome</keyword>
<name>A0ABV2CU35_9RHOO</name>
<evidence type="ECO:0000259" key="12">
    <source>
        <dbReference type="PROSITE" id="PS50885"/>
    </source>
</evidence>
<evidence type="ECO:0000256" key="3">
    <source>
        <dbReference type="ARBA" id="ARBA00022500"/>
    </source>
</evidence>
<dbReference type="InterPro" id="IPR004089">
    <property type="entry name" value="MCPsignal_dom"/>
</dbReference>
<evidence type="ECO:0000313" key="14">
    <source>
        <dbReference type="Proteomes" id="UP001548590"/>
    </source>
</evidence>
<feature type="domain" description="HAMP" evidence="12">
    <location>
        <begin position="295"/>
        <end position="349"/>
    </location>
</feature>
<evidence type="ECO:0000256" key="5">
    <source>
        <dbReference type="ARBA" id="ARBA00022989"/>
    </source>
</evidence>
<evidence type="ECO:0000259" key="11">
    <source>
        <dbReference type="PROSITE" id="PS50111"/>
    </source>
</evidence>
<dbReference type="CDD" id="cd11386">
    <property type="entry name" value="MCP_signal"/>
    <property type="match status" value="1"/>
</dbReference>
<evidence type="ECO:0000256" key="1">
    <source>
        <dbReference type="ARBA" id="ARBA00004651"/>
    </source>
</evidence>
<dbReference type="PROSITE" id="PS50885">
    <property type="entry name" value="HAMP"/>
    <property type="match status" value="1"/>
</dbReference>
<accession>A0ABV2CU35</accession>
<evidence type="ECO:0000256" key="2">
    <source>
        <dbReference type="ARBA" id="ARBA00022475"/>
    </source>
</evidence>
<gene>
    <name evidence="13" type="ORF">ABVT11_16425</name>
</gene>
<dbReference type="Pfam" id="PF00672">
    <property type="entry name" value="HAMP"/>
    <property type="match status" value="1"/>
</dbReference>
<protein>
    <submittedName>
        <fullName evidence="13">Methyl-accepting chemotaxis protein</fullName>
    </submittedName>
</protein>
<sequence length="626" mass="67072">MTLRSRLILFVAALVAVIIFIVTLLAYFRMETEIRDGVEREIQSAVNGSGEALSRWAGQRSDAVTAAASRINGQSEPYLVLQVAREGGRFDQTFAGFADKRMMYFNPEKKPPEGYDPTSRAWYKKASEEKATILTAPYIFSSTKKLGVTFAAPVMENGVMTGAVGGDIALEDIVKLTQDIRLNGDGYAFLVTREGKIVAHPASESTLKPVEEVVPGLAAADLGRIAQARQLEERRIGDKDALVSVTPVAGTDWLLGTVIDRDRIFSPLRKMLAMLVVAGVVLGALAIVVANVALTRLLGGLTRLRDALTEIASGGGDLTRSLQIDGRDEIGLTAEAFNRFTASLREMFLAVRQQSVQMNDEVRTLEQATRTLSADSLKQADLSSSTAATIEEITVSINHIADNAQSAEATAIETGRVSQDSASAVNELASGIDRISGAVEQLSATLGRLGQSSGQITSIVGVIKEIAEQTNLLALNAAIEAARAGEQGRGFAVVADEVRKLAERTARATVEIGELIHSNHDEIASALADMDSTRHLVTEGVTTSHQVAMHMSGINARMNEVVRGIRDIAESTREQSAATTEMARAAEQVNRMTTETDAAVQSAASTSAQLHQLSQRLQGLVAQFRL</sequence>